<keyword evidence="2" id="KW-1185">Reference proteome</keyword>
<dbReference type="RefSeq" id="WP_302927565.1">
    <property type="nucleotide sequence ID" value="NZ_JAJEPW010000002.1"/>
</dbReference>
<evidence type="ECO:0000313" key="2">
    <source>
        <dbReference type="Proteomes" id="UP001199319"/>
    </source>
</evidence>
<proteinExistence type="predicted"/>
<gene>
    <name evidence="1" type="ORF">LKD37_01125</name>
</gene>
<dbReference type="AlphaFoldDB" id="A0AAE3A8X8"/>
<sequence>MANSSLPLNCNDRPVFSKSLPQINAQYHWTEKMTFSFVIAIDFFDFGDKKDR</sequence>
<dbReference type="Proteomes" id="UP001199319">
    <property type="component" value="Unassembled WGS sequence"/>
</dbReference>
<organism evidence="1 2">
    <name type="scientific">Brotocaccenecus cirricatena</name>
    <dbReference type="NCBI Taxonomy" id="3064195"/>
    <lineage>
        <taxon>Bacteria</taxon>
        <taxon>Bacillati</taxon>
        <taxon>Bacillota</taxon>
        <taxon>Clostridia</taxon>
        <taxon>Eubacteriales</taxon>
        <taxon>Oscillospiraceae</taxon>
        <taxon>Brotocaccenecus</taxon>
    </lineage>
</organism>
<comment type="caution">
    <text evidence="1">The sequence shown here is derived from an EMBL/GenBank/DDBJ whole genome shotgun (WGS) entry which is preliminary data.</text>
</comment>
<protein>
    <submittedName>
        <fullName evidence="1">Uncharacterized protein</fullName>
    </submittedName>
</protein>
<accession>A0AAE3A8X8</accession>
<reference evidence="1" key="1">
    <citation type="submission" date="2021-10" db="EMBL/GenBank/DDBJ databases">
        <title>Anaerobic single-cell dispensing facilitates the cultivation of human gut bacteria.</title>
        <authorList>
            <person name="Afrizal A."/>
        </authorList>
    </citation>
    <scope>NUCLEOTIDE SEQUENCE</scope>
    <source>
        <strain evidence="1">CLA-AA-H272</strain>
    </source>
</reference>
<dbReference type="EMBL" id="JAJEPW010000002">
    <property type="protein sequence ID" value="MCC2128131.1"/>
    <property type="molecule type" value="Genomic_DNA"/>
</dbReference>
<evidence type="ECO:0000313" key="1">
    <source>
        <dbReference type="EMBL" id="MCC2128131.1"/>
    </source>
</evidence>
<name>A0AAE3A8X8_9FIRM</name>